<comment type="subcellular location">
    <subcellularLocation>
        <location evidence="1">Secreted</location>
    </subcellularLocation>
</comment>
<evidence type="ECO:0000256" key="2">
    <source>
        <dbReference type="ARBA" id="ARBA00022525"/>
    </source>
</evidence>
<accession>A0A1M4YXJ0</accession>
<reference evidence="5" key="1">
    <citation type="submission" date="2016-11" db="EMBL/GenBank/DDBJ databases">
        <authorList>
            <person name="Varghese N."/>
            <person name="Submissions S."/>
        </authorList>
    </citation>
    <scope>NUCLEOTIDE SEQUENCE [LARGE SCALE GENOMIC DNA]</scope>
    <source>
        <strain evidence="5">DSM 17539</strain>
    </source>
</reference>
<dbReference type="RefSeq" id="WP_084532544.1">
    <property type="nucleotide sequence ID" value="NZ_FQUX01000002.1"/>
</dbReference>
<evidence type="ECO:0000256" key="1">
    <source>
        <dbReference type="ARBA" id="ARBA00004613"/>
    </source>
</evidence>
<sequence>MMKTISIIKTVLFAFLMNFTMLAQAQLETIATFPEARPGNITVSNDGRIFVTMSALSASKYMVKEILPNGEAIPFGDKEWIVKPQNGSLKGINSTIGIQADANGILWVLDMGNVKQNQAPKLVGFDLVTGYVTKVFPIPNTVLSPKPFLQDFVIDVKNNTAVIADMTDALNPPIAPAFVVINLETGYIRRVLEGDASLLAADEPVKIHGRLVSHKRNDGTTIQPRYPLNPISIDDENNYIYYGAMGNTKIYRIPSAVLANDSKQDSDLNKYIEFYANKPKSDGFKVGANGKVYVTDVENSAIVESTPAGMKIIVQSKNDLSWPDGVAIHGNYLYIVANQLHNLPLLNEGKDASKPPYLVLKIKIEE</sequence>
<dbReference type="EMBL" id="FQUX01000002">
    <property type="protein sequence ID" value="SHF10056.1"/>
    <property type="molecule type" value="Genomic_DNA"/>
</dbReference>
<feature type="signal peptide" evidence="3">
    <location>
        <begin position="1"/>
        <end position="25"/>
    </location>
</feature>
<dbReference type="Pfam" id="PF03022">
    <property type="entry name" value="MRJP"/>
    <property type="match status" value="1"/>
</dbReference>
<evidence type="ECO:0000313" key="5">
    <source>
        <dbReference type="Proteomes" id="UP000184406"/>
    </source>
</evidence>
<evidence type="ECO:0000256" key="3">
    <source>
        <dbReference type="SAM" id="SignalP"/>
    </source>
</evidence>
<dbReference type="InterPro" id="IPR017996">
    <property type="entry name" value="MRJP/yellow-related"/>
</dbReference>
<dbReference type="PANTHER" id="PTHR10009">
    <property type="entry name" value="PROTEIN YELLOW-RELATED"/>
    <property type="match status" value="1"/>
</dbReference>
<dbReference type="Proteomes" id="UP000184406">
    <property type="component" value="Unassembled WGS sequence"/>
</dbReference>
<protein>
    <submittedName>
        <fullName evidence="4">Major royal jelly protein</fullName>
    </submittedName>
</protein>
<dbReference type="PANTHER" id="PTHR10009:SF18">
    <property type="entry name" value="PROTEIN YELLOW-LIKE PROTEIN"/>
    <property type="match status" value="1"/>
</dbReference>
<name>A0A1M4YXJ0_9FLAO</name>
<organism evidence="4 5">
    <name type="scientific">Arenibacter palladensis</name>
    <dbReference type="NCBI Taxonomy" id="237373"/>
    <lineage>
        <taxon>Bacteria</taxon>
        <taxon>Pseudomonadati</taxon>
        <taxon>Bacteroidota</taxon>
        <taxon>Flavobacteriia</taxon>
        <taxon>Flavobacteriales</taxon>
        <taxon>Flavobacteriaceae</taxon>
        <taxon>Arenibacter</taxon>
    </lineage>
</organism>
<dbReference type="GO" id="GO:0005576">
    <property type="term" value="C:extracellular region"/>
    <property type="evidence" value="ECO:0007669"/>
    <property type="project" value="UniProtKB-SubCell"/>
</dbReference>
<gene>
    <name evidence="4" type="ORF">SAMN03080594_102601</name>
</gene>
<dbReference type="SUPFAM" id="SSF101898">
    <property type="entry name" value="NHL repeat"/>
    <property type="match status" value="1"/>
</dbReference>
<proteinExistence type="predicted"/>
<feature type="chain" id="PRO_5012747853" evidence="3">
    <location>
        <begin position="26"/>
        <end position="366"/>
    </location>
</feature>
<keyword evidence="5" id="KW-1185">Reference proteome</keyword>
<dbReference type="Gene3D" id="2.120.10.30">
    <property type="entry name" value="TolB, C-terminal domain"/>
    <property type="match status" value="1"/>
</dbReference>
<dbReference type="OrthoDB" id="9797664at2"/>
<dbReference type="InterPro" id="IPR011042">
    <property type="entry name" value="6-blade_b-propeller_TolB-like"/>
</dbReference>
<dbReference type="AlphaFoldDB" id="A0A1M4YXJ0"/>
<keyword evidence="3" id="KW-0732">Signal</keyword>
<evidence type="ECO:0000313" key="4">
    <source>
        <dbReference type="EMBL" id="SHF10056.1"/>
    </source>
</evidence>
<keyword evidence="2" id="KW-0964">Secreted</keyword>